<protein>
    <submittedName>
        <fullName evidence="2">Uncharacterized protein</fullName>
    </submittedName>
</protein>
<gene>
    <name evidence="2" type="ORF">R3P38DRAFT_2676386</name>
</gene>
<name>A0AAW0EHD2_9AGAR</name>
<dbReference type="Proteomes" id="UP001362999">
    <property type="component" value="Unassembled WGS sequence"/>
</dbReference>
<organism evidence="2 3">
    <name type="scientific">Favolaschia claudopus</name>
    <dbReference type="NCBI Taxonomy" id="2862362"/>
    <lineage>
        <taxon>Eukaryota</taxon>
        <taxon>Fungi</taxon>
        <taxon>Dikarya</taxon>
        <taxon>Basidiomycota</taxon>
        <taxon>Agaricomycotina</taxon>
        <taxon>Agaricomycetes</taxon>
        <taxon>Agaricomycetidae</taxon>
        <taxon>Agaricales</taxon>
        <taxon>Marasmiineae</taxon>
        <taxon>Mycenaceae</taxon>
        <taxon>Favolaschia</taxon>
    </lineage>
</organism>
<dbReference type="EMBL" id="JAWWNJ010000001">
    <property type="protein sequence ID" value="KAK7064691.1"/>
    <property type="molecule type" value="Genomic_DNA"/>
</dbReference>
<feature type="region of interest" description="Disordered" evidence="1">
    <location>
        <begin position="535"/>
        <end position="561"/>
    </location>
</feature>
<evidence type="ECO:0000313" key="2">
    <source>
        <dbReference type="EMBL" id="KAK7064691.1"/>
    </source>
</evidence>
<sequence>MARATRSTLQLDKSPLKLLDSKKRKRTSDSADQPAQKLQRTESIPDAATKPIDPSHAAQILHVLDAIDRKHAFLDRAFPLEQSSNSSPRHSLRTLLSDPNKFALSTLRTAVQNLLPISIHPRASISPTAAEQQRFCDIALSLLDQASFHPISLDIDSLLPQEPPEDDPPSPRFVAGSNKRYALMQSLPGNATYWSSANLPPTSEPATGPSALKDLPTGHAHLVAVFPTPSTSASTSTLPKLGDYARAPVPSYDSGRSKHVAPTAQRRVTCGSFLDYGAFASFAPSWVGNGREIGQRQLGEVYAQRAQRYREKLEARQRAVELQQAALLAAKAAEEKATTGVADDAMESPPPPDPTSKVDSDVDALEDILSPNEIESLKAVLGSLELENAVTELLTRNRRALQRLGQLQVERLRAGKGKAPVEVEEGDEEWDVAHGILSSLTLLGSLRPRSSAHPATPLIPPPAVLHTLHRTLPRAATPGWHGTLPARTSTALRDDTTVKIRAGVAAVPPPAPTPVAAPTAAATATGYYPHFYQTQQAQTTPRPSPMPLQQQQHSQSQQYQQPLQYRFNSSSTSRQQPGYFPANQTPYGYAAATGAWPYGGAYGHSVTPGTQTVPYGGGAGAAVFSANTSGASTPVPMGKAVANTVSGVGKAVVGAQGQWGAGASYGGGTPLPPHLRG</sequence>
<feature type="region of interest" description="Disordered" evidence="1">
    <location>
        <begin position="1"/>
        <end position="52"/>
    </location>
</feature>
<accession>A0AAW0EHD2</accession>
<proteinExistence type="predicted"/>
<feature type="compositionally biased region" description="Low complexity" evidence="1">
    <location>
        <begin position="9"/>
        <end position="18"/>
    </location>
</feature>
<feature type="compositionally biased region" description="Polar residues" evidence="1">
    <location>
        <begin position="30"/>
        <end position="42"/>
    </location>
</feature>
<comment type="caution">
    <text evidence="2">The sequence shown here is derived from an EMBL/GenBank/DDBJ whole genome shotgun (WGS) entry which is preliminary data.</text>
</comment>
<feature type="compositionally biased region" description="Low complexity" evidence="1">
    <location>
        <begin position="547"/>
        <end position="561"/>
    </location>
</feature>
<feature type="non-terminal residue" evidence="2">
    <location>
        <position position="677"/>
    </location>
</feature>
<feature type="region of interest" description="Disordered" evidence="1">
    <location>
        <begin position="338"/>
        <end position="360"/>
    </location>
</feature>
<evidence type="ECO:0000313" key="3">
    <source>
        <dbReference type="Proteomes" id="UP001362999"/>
    </source>
</evidence>
<evidence type="ECO:0000256" key="1">
    <source>
        <dbReference type="SAM" id="MobiDB-lite"/>
    </source>
</evidence>
<reference evidence="2 3" key="1">
    <citation type="journal article" date="2024" name="J Genomics">
        <title>Draft genome sequencing and assembly of Favolaschia claudopus CIRM-BRFM 2984 isolated from oak limbs.</title>
        <authorList>
            <person name="Navarro D."/>
            <person name="Drula E."/>
            <person name="Chaduli D."/>
            <person name="Cazenave R."/>
            <person name="Ahrendt S."/>
            <person name="Wang J."/>
            <person name="Lipzen A."/>
            <person name="Daum C."/>
            <person name="Barry K."/>
            <person name="Grigoriev I.V."/>
            <person name="Favel A."/>
            <person name="Rosso M.N."/>
            <person name="Martin F."/>
        </authorList>
    </citation>
    <scope>NUCLEOTIDE SEQUENCE [LARGE SCALE GENOMIC DNA]</scope>
    <source>
        <strain evidence="2 3">CIRM-BRFM 2984</strain>
    </source>
</reference>
<keyword evidence="3" id="KW-1185">Reference proteome</keyword>
<feature type="region of interest" description="Disordered" evidence="1">
    <location>
        <begin position="156"/>
        <end position="175"/>
    </location>
</feature>
<dbReference type="AlphaFoldDB" id="A0AAW0EHD2"/>